<evidence type="ECO:0000256" key="2">
    <source>
        <dbReference type="ARBA" id="ARBA00022552"/>
    </source>
</evidence>
<dbReference type="Proteomes" id="UP000192578">
    <property type="component" value="Unassembled WGS sequence"/>
</dbReference>
<dbReference type="GO" id="GO:0034388">
    <property type="term" value="C:Pwp2p-containing subcomplex of 90S preribosome"/>
    <property type="evidence" value="ECO:0007669"/>
    <property type="project" value="TreeGrafter"/>
</dbReference>
<reference evidence="9" key="1">
    <citation type="submission" date="2017-01" db="EMBL/GenBank/DDBJ databases">
        <title>Comparative genomics of anhydrobiosis in the tardigrade Hypsibius dujardini.</title>
        <authorList>
            <person name="Yoshida Y."/>
            <person name="Koutsovoulos G."/>
            <person name="Laetsch D."/>
            <person name="Stevens L."/>
            <person name="Kumar S."/>
            <person name="Horikawa D."/>
            <person name="Ishino K."/>
            <person name="Komine S."/>
            <person name="Tomita M."/>
            <person name="Blaxter M."/>
            <person name="Arakawa K."/>
        </authorList>
    </citation>
    <scope>NUCLEOTIDE SEQUENCE [LARGE SCALE GENOMIC DNA]</scope>
    <source>
        <strain evidence="9">Z151</strain>
    </source>
</reference>
<comment type="subcellular location">
    <subcellularLocation>
        <location evidence="1">Nucleus</location>
        <location evidence="1">Nucleolus</location>
    </subcellularLocation>
</comment>
<evidence type="ECO:0000256" key="4">
    <source>
        <dbReference type="ARBA" id="ARBA00022737"/>
    </source>
</evidence>
<dbReference type="InterPro" id="IPR015943">
    <property type="entry name" value="WD40/YVTN_repeat-like_dom_sf"/>
</dbReference>
<evidence type="ECO:0000313" key="9">
    <source>
        <dbReference type="Proteomes" id="UP000192578"/>
    </source>
</evidence>
<dbReference type="AlphaFoldDB" id="A0A1W0X6G3"/>
<proteinExistence type="inferred from homology"/>
<evidence type="ECO:0000256" key="7">
    <source>
        <dbReference type="SAM" id="MobiDB-lite"/>
    </source>
</evidence>
<dbReference type="EMBL" id="MTYJ01000013">
    <property type="protein sequence ID" value="OQV23147.1"/>
    <property type="molecule type" value="Genomic_DNA"/>
</dbReference>
<gene>
    <name evidence="8" type="ORF">BV898_02881</name>
</gene>
<dbReference type="SMART" id="SM00320">
    <property type="entry name" value="WD40"/>
    <property type="match status" value="5"/>
</dbReference>
<organism evidence="8 9">
    <name type="scientific">Hypsibius exemplaris</name>
    <name type="common">Freshwater tardigrade</name>
    <dbReference type="NCBI Taxonomy" id="2072580"/>
    <lineage>
        <taxon>Eukaryota</taxon>
        <taxon>Metazoa</taxon>
        <taxon>Ecdysozoa</taxon>
        <taxon>Tardigrada</taxon>
        <taxon>Eutardigrada</taxon>
        <taxon>Parachela</taxon>
        <taxon>Hypsibioidea</taxon>
        <taxon>Hypsibiidae</taxon>
        <taxon>Hypsibius</taxon>
    </lineage>
</organism>
<accession>A0A1W0X6G3</accession>
<keyword evidence="3" id="KW-0853">WD repeat</keyword>
<comment type="caution">
    <text evidence="8">The sequence shown here is derived from an EMBL/GenBank/DDBJ whole genome shotgun (WGS) entry which is preliminary data.</text>
</comment>
<evidence type="ECO:0000256" key="1">
    <source>
        <dbReference type="ARBA" id="ARBA00004604"/>
    </source>
</evidence>
<evidence type="ECO:0000313" key="8">
    <source>
        <dbReference type="EMBL" id="OQV23147.1"/>
    </source>
</evidence>
<keyword evidence="4" id="KW-0677">Repeat</keyword>
<keyword evidence="5" id="KW-0539">Nucleus</keyword>
<dbReference type="GO" id="GO:0006364">
    <property type="term" value="P:rRNA processing"/>
    <property type="evidence" value="ECO:0007669"/>
    <property type="project" value="UniProtKB-KW"/>
</dbReference>
<dbReference type="GO" id="GO:0032040">
    <property type="term" value="C:small-subunit processome"/>
    <property type="evidence" value="ECO:0007669"/>
    <property type="project" value="TreeGrafter"/>
</dbReference>
<dbReference type="Gene3D" id="2.130.10.10">
    <property type="entry name" value="YVTN repeat-like/Quinoprotein amine dehydrogenase"/>
    <property type="match status" value="1"/>
</dbReference>
<dbReference type="SUPFAM" id="SSF50978">
    <property type="entry name" value="WD40 repeat-like"/>
    <property type="match status" value="1"/>
</dbReference>
<dbReference type="PANTHER" id="PTHR18359:SF0">
    <property type="entry name" value="U3 SMALL NUCLEOLAR RNA-ASSOCIATED PROTEIN 18 HOMOLOG"/>
    <property type="match status" value="1"/>
</dbReference>
<sequence>MTEAALLATILEEYSTDEPRQEKSAAEIRLEQIVLGKESDFEDVLRTAQKQKAYTEDIGEPETADEVAGEEADTAAWHDEDDDDLIAVAREKRYKRFRTTDEQFVSANVLSKRMRNEYQTNLPTPSWATRRPKMGADGPTSALTTSTGSYIDRESERLPLKGFDVKRLTNLNYENPAKKIVHAVEFHPRERVGLVGSFEGHVTLFDVDGKTNPKKMSVFFDRFPVSCAHFLNGGDEFLASSRDHPHMYVFDVGSQKSVRIPWNKAIAEKGFKSFSVSPDHTVMAFPARDGSIHMLSGKSKEWLYSLKMNGSTAAVAFSGDSRHLYSIGDAGRVHVWDLAARKCQTTFMDDGCVSGTAIAGSPNSEFVAVGSNTGVVNVYETRSVLHGKTVPVKTVLNLTTSITCLKFNPTSELLAMGSNYTHAGLKLLHLGEMQVVANFPELNQKIRKAEIVDFSPLSGYMALGNDKGEALLYRLGHYKGY</sequence>
<name>A0A1W0X6G3_HYPEX</name>
<feature type="region of interest" description="Disordered" evidence="7">
    <location>
        <begin position="122"/>
        <end position="146"/>
    </location>
</feature>
<dbReference type="OrthoDB" id="1935146at2759"/>
<evidence type="ECO:0000256" key="3">
    <source>
        <dbReference type="ARBA" id="ARBA00022574"/>
    </source>
</evidence>
<dbReference type="InterPro" id="IPR036322">
    <property type="entry name" value="WD40_repeat_dom_sf"/>
</dbReference>
<evidence type="ECO:0000256" key="6">
    <source>
        <dbReference type="ARBA" id="ARBA00025767"/>
    </source>
</evidence>
<comment type="similarity">
    <text evidence="6">Belongs to the WD repeat UTP18 family.</text>
</comment>
<dbReference type="PANTHER" id="PTHR18359">
    <property type="entry name" value="WD-REPEAT PROTEIN-RELATED"/>
    <property type="match status" value="1"/>
</dbReference>
<protein>
    <submittedName>
        <fullName evidence="8">U3 small nucleolar RNA-associated protein 18-like protein</fullName>
    </submittedName>
</protein>
<keyword evidence="9" id="KW-1185">Reference proteome</keyword>
<dbReference type="InterPro" id="IPR001680">
    <property type="entry name" value="WD40_rpt"/>
</dbReference>
<dbReference type="InterPro" id="IPR045161">
    <property type="entry name" value="Utp18"/>
</dbReference>
<keyword evidence="2" id="KW-0698">rRNA processing</keyword>
<evidence type="ECO:0000256" key="5">
    <source>
        <dbReference type="ARBA" id="ARBA00023242"/>
    </source>
</evidence>